<keyword evidence="5 8" id="KW-0732">Signal</keyword>
<gene>
    <name evidence="9" type="ORF">IAD06_08780</name>
</gene>
<dbReference type="GO" id="GO:0015483">
    <property type="term" value="F:long-chain fatty acid transporting porin activity"/>
    <property type="evidence" value="ECO:0007669"/>
    <property type="project" value="TreeGrafter"/>
</dbReference>
<evidence type="ECO:0000256" key="5">
    <source>
        <dbReference type="ARBA" id="ARBA00022729"/>
    </source>
</evidence>
<accession>A0A9D1GFL6</accession>
<comment type="caution">
    <text evidence="9">The sequence shown here is derived from an EMBL/GenBank/DDBJ whole genome shotgun (WGS) entry which is preliminary data.</text>
</comment>
<comment type="subcellular location">
    <subcellularLocation>
        <location evidence="1">Cell outer membrane</location>
        <topology evidence="1">Multi-pass membrane protein</topology>
    </subcellularLocation>
</comment>
<dbReference type="Pfam" id="PF03349">
    <property type="entry name" value="Toluene_X"/>
    <property type="match status" value="1"/>
</dbReference>
<dbReference type="InterPro" id="IPR005017">
    <property type="entry name" value="OMPP1/FadL/TodX"/>
</dbReference>
<evidence type="ECO:0000313" key="9">
    <source>
        <dbReference type="EMBL" id="HIT40110.1"/>
    </source>
</evidence>
<sequence>MNKITKKICALFFSAGLIGNISAQSAVEALMLTDNDLIGTARFVGMGGAFTSLGGDISSLSQNPAGIGIYRTNEVATTLTISPQSTRVNNLPGNVGSNKTRVYFDNLGFVGTFHLGDMALRNINFGVAYNSRKNFARNYRVNYQSLNGSLSNAIAGLCSDNPNNLLTSNGAYDNGAPWLDILAYDNFLIAYSPDATVSNNKYYGLFSEGSTSGSGYLDVRENGYNNEYTFNFGGNISDRVFFGIGVGVIDLKYELISEYGEYLNGTTGETEIDGTLYPITSSNYSLYNELVLDGTGVNFKAGLIAYITNSWRIGAAIHTPTYYSVRRSAYGDIINDYIYTENGLDTKAQSNSGTPTSTNHFSLRTPLRFMIGTSYQFGYKAIVSADYEYTAYSKMKLSDDNGYEQTYAYDNDDIRNYLKNTHTVRIGAEYRITPQLSARAGYSFTSSPVSDKWLENRAYVPTSGTLPSYSLGRTKNNYSV</sequence>
<evidence type="ECO:0000256" key="8">
    <source>
        <dbReference type="SAM" id="SignalP"/>
    </source>
</evidence>
<keyword evidence="7" id="KW-0998">Cell outer membrane</keyword>
<evidence type="ECO:0000256" key="4">
    <source>
        <dbReference type="ARBA" id="ARBA00022692"/>
    </source>
</evidence>
<evidence type="ECO:0000256" key="3">
    <source>
        <dbReference type="ARBA" id="ARBA00022452"/>
    </source>
</evidence>
<comment type="similarity">
    <text evidence="2">Belongs to the OmpP1/FadL family.</text>
</comment>
<evidence type="ECO:0000256" key="7">
    <source>
        <dbReference type="ARBA" id="ARBA00023237"/>
    </source>
</evidence>
<reference evidence="9" key="1">
    <citation type="submission" date="2020-10" db="EMBL/GenBank/DDBJ databases">
        <authorList>
            <person name="Gilroy R."/>
        </authorList>
    </citation>
    <scope>NUCLEOTIDE SEQUENCE</scope>
    <source>
        <strain evidence="9">21143</strain>
    </source>
</reference>
<keyword evidence="3" id="KW-1134">Transmembrane beta strand</keyword>
<feature type="chain" id="PRO_5038364003" evidence="8">
    <location>
        <begin position="26"/>
        <end position="480"/>
    </location>
</feature>
<dbReference type="Proteomes" id="UP000886722">
    <property type="component" value="Unassembled WGS sequence"/>
</dbReference>
<organism evidence="9 10">
    <name type="scientific">Candidatus Caccoplasma intestinavium</name>
    <dbReference type="NCBI Taxonomy" id="2840716"/>
    <lineage>
        <taxon>Bacteria</taxon>
        <taxon>Pseudomonadati</taxon>
        <taxon>Bacteroidota</taxon>
        <taxon>Bacteroidia</taxon>
        <taxon>Bacteroidales</taxon>
        <taxon>Bacteroidaceae</taxon>
        <taxon>Bacteroidaceae incertae sedis</taxon>
        <taxon>Candidatus Caccoplasma</taxon>
    </lineage>
</organism>
<dbReference type="SUPFAM" id="SSF56935">
    <property type="entry name" value="Porins"/>
    <property type="match status" value="1"/>
</dbReference>
<protein>
    <submittedName>
        <fullName evidence="9">Outer membrane protein transport protein</fullName>
    </submittedName>
</protein>
<evidence type="ECO:0000256" key="6">
    <source>
        <dbReference type="ARBA" id="ARBA00023136"/>
    </source>
</evidence>
<proteinExistence type="inferred from homology"/>
<dbReference type="EMBL" id="DVKT01000066">
    <property type="protein sequence ID" value="HIT40110.1"/>
    <property type="molecule type" value="Genomic_DNA"/>
</dbReference>
<dbReference type="GO" id="GO:0009279">
    <property type="term" value="C:cell outer membrane"/>
    <property type="evidence" value="ECO:0007669"/>
    <property type="project" value="UniProtKB-SubCell"/>
</dbReference>
<name>A0A9D1GFL6_9BACT</name>
<evidence type="ECO:0000256" key="2">
    <source>
        <dbReference type="ARBA" id="ARBA00008163"/>
    </source>
</evidence>
<dbReference type="AlphaFoldDB" id="A0A9D1GFL6"/>
<dbReference type="Gene3D" id="2.40.160.60">
    <property type="entry name" value="Outer membrane protein transport protein (OMPP1/FadL/TodX)"/>
    <property type="match status" value="1"/>
</dbReference>
<evidence type="ECO:0000313" key="10">
    <source>
        <dbReference type="Proteomes" id="UP000886722"/>
    </source>
</evidence>
<keyword evidence="4" id="KW-0812">Transmembrane</keyword>
<evidence type="ECO:0000256" key="1">
    <source>
        <dbReference type="ARBA" id="ARBA00004571"/>
    </source>
</evidence>
<feature type="signal peptide" evidence="8">
    <location>
        <begin position="1"/>
        <end position="25"/>
    </location>
</feature>
<reference evidence="9" key="2">
    <citation type="journal article" date="2021" name="PeerJ">
        <title>Extensive microbial diversity within the chicken gut microbiome revealed by metagenomics and culture.</title>
        <authorList>
            <person name="Gilroy R."/>
            <person name="Ravi A."/>
            <person name="Getino M."/>
            <person name="Pursley I."/>
            <person name="Horton D.L."/>
            <person name="Alikhan N.F."/>
            <person name="Baker D."/>
            <person name="Gharbi K."/>
            <person name="Hall N."/>
            <person name="Watson M."/>
            <person name="Adriaenssens E.M."/>
            <person name="Foster-Nyarko E."/>
            <person name="Jarju S."/>
            <person name="Secka A."/>
            <person name="Antonio M."/>
            <person name="Oren A."/>
            <person name="Chaudhuri R.R."/>
            <person name="La Ragione R."/>
            <person name="Hildebrand F."/>
            <person name="Pallen M.J."/>
        </authorList>
    </citation>
    <scope>NUCLEOTIDE SEQUENCE</scope>
    <source>
        <strain evidence="9">21143</strain>
    </source>
</reference>
<dbReference type="PANTHER" id="PTHR35093">
    <property type="entry name" value="OUTER MEMBRANE PROTEIN NMB0088-RELATED"/>
    <property type="match status" value="1"/>
</dbReference>
<dbReference type="PANTHER" id="PTHR35093:SF8">
    <property type="entry name" value="OUTER MEMBRANE PROTEIN NMB0088-RELATED"/>
    <property type="match status" value="1"/>
</dbReference>
<feature type="non-terminal residue" evidence="9">
    <location>
        <position position="480"/>
    </location>
</feature>
<keyword evidence="6" id="KW-0472">Membrane</keyword>